<gene>
    <name evidence="1" type="ORF">D0Y65_008653</name>
</gene>
<dbReference type="AlphaFoldDB" id="A0A445KUZ3"/>
<reference evidence="1 2" key="1">
    <citation type="submission" date="2018-09" db="EMBL/GenBank/DDBJ databases">
        <title>A high-quality reference genome of wild soybean provides a powerful tool to mine soybean genomes.</title>
        <authorList>
            <person name="Xie M."/>
            <person name="Chung C.Y.L."/>
            <person name="Li M.-W."/>
            <person name="Wong F.-L."/>
            <person name="Chan T.-F."/>
            <person name="Lam H.-M."/>
        </authorList>
    </citation>
    <scope>NUCLEOTIDE SEQUENCE [LARGE SCALE GENOMIC DNA]</scope>
    <source>
        <strain evidence="2">cv. W05</strain>
        <tissue evidence="1">Hypocotyl of etiolated seedlings</tissue>
    </source>
</reference>
<dbReference type="Proteomes" id="UP000289340">
    <property type="component" value="Chromosome 4"/>
</dbReference>
<evidence type="ECO:0000313" key="1">
    <source>
        <dbReference type="EMBL" id="RZC14822.1"/>
    </source>
</evidence>
<proteinExistence type="predicted"/>
<name>A0A445KUZ3_GLYSO</name>
<dbReference type="EMBL" id="QZWG01000004">
    <property type="protein sequence ID" value="RZC14822.1"/>
    <property type="molecule type" value="Genomic_DNA"/>
</dbReference>
<keyword evidence="2" id="KW-1185">Reference proteome</keyword>
<organism evidence="1 2">
    <name type="scientific">Glycine soja</name>
    <name type="common">Wild soybean</name>
    <dbReference type="NCBI Taxonomy" id="3848"/>
    <lineage>
        <taxon>Eukaryota</taxon>
        <taxon>Viridiplantae</taxon>
        <taxon>Streptophyta</taxon>
        <taxon>Embryophyta</taxon>
        <taxon>Tracheophyta</taxon>
        <taxon>Spermatophyta</taxon>
        <taxon>Magnoliopsida</taxon>
        <taxon>eudicotyledons</taxon>
        <taxon>Gunneridae</taxon>
        <taxon>Pentapetalae</taxon>
        <taxon>rosids</taxon>
        <taxon>fabids</taxon>
        <taxon>Fabales</taxon>
        <taxon>Fabaceae</taxon>
        <taxon>Papilionoideae</taxon>
        <taxon>50 kb inversion clade</taxon>
        <taxon>NPAAA clade</taxon>
        <taxon>indigoferoid/millettioid clade</taxon>
        <taxon>Phaseoleae</taxon>
        <taxon>Glycine</taxon>
        <taxon>Glycine subgen. Soja</taxon>
    </lineage>
</organism>
<sequence>MLQVVAATRTAMMVVVESYDAYVLEEYAGSTLACVHHGEEGVKENLEWGRSRQEHMNSRVTKPRETQSTLESNSSFFLFCLHHT</sequence>
<comment type="caution">
    <text evidence="1">The sequence shown here is derived from an EMBL/GenBank/DDBJ whole genome shotgun (WGS) entry which is preliminary data.</text>
</comment>
<evidence type="ECO:0000313" key="2">
    <source>
        <dbReference type="Proteomes" id="UP000289340"/>
    </source>
</evidence>
<protein>
    <submittedName>
        <fullName evidence="1">Uncharacterized protein</fullName>
    </submittedName>
</protein>
<accession>A0A445KUZ3</accession>